<dbReference type="AlphaFoldDB" id="A0A4R1QEQ9"/>
<reference evidence="1 2" key="1">
    <citation type="submission" date="2019-03" db="EMBL/GenBank/DDBJ databases">
        <title>Genomic Encyclopedia of Type Strains, Phase IV (KMG-IV): sequencing the most valuable type-strain genomes for metagenomic binning, comparative biology and taxonomic classification.</title>
        <authorList>
            <person name="Goeker M."/>
        </authorList>
    </citation>
    <scope>NUCLEOTIDE SEQUENCE [LARGE SCALE GENOMIC DNA]</scope>
    <source>
        <strain evidence="1 2">DSM 24979</strain>
    </source>
</reference>
<protein>
    <submittedName>
        <fullName evidence="1">Uncharacterized protein</fullName>
    </submittedName>
</protein>
<proteinExistence type="predicted"/>
<gene>
    <name evidence="1" type="ORF">EDD69_11735</name>
</gene>
<evidence type="ECO:0000313" key="2">
    <source>
        <dbReference type="Proteomes" id="UP000295658"/>
    </source>
</evidence>
<dbReference type="Proteomes" id="UP000295658">
    <property type="component" value="Unassembled WGS sequence"/>
</dbReference>
<comment type="caution">
    <text evidence="1">The sequence shown here is derived from an EMBL/GenBank/DDBJ whole genome shotgun (WGS) entry which is preliminary data.</text>
</comment>
<organism evidence="1 2">
    <name type="scientific">Thermolongibacillus altinsuensis</name>
    <dbReference type="NCBI Taxonomy" id="575256"/>
    <lineage>
        <taxon>Bacteria</taxon>
        <taxon>Bacillati</taxon>
        <taxon>Bacillota</taxon>
        <taxon>Bacilli</taxon>
        <taxon>Bacillales</taxon>
        <taxon>Anoxybacillaceae</taxon>
        <taxon>Thermolongibacillus</taxon>
    </lineage>
</organism>
<sequence length="36" mass="4544">MFDDWALALLTLVFYIMYNEENDFLDFKEEHFFYVN</sequence>
<evidence type="ECO:0000313" key="1">
    <source>
        <dbReference type="EMBL" id="TCL46101.1"/>
    </source>
</evidence>
<name>A0A4R1QEQ9_9BACL</name>
<accession>A0A4R1QEQ9</accession>
<keyword evidence="2" id="KW-1185">Reference proteome</keyword>
<dbReference type="EMBL" id="SLUL01000017">
    <property type="protein sequence ID" value="TCL46101.1"/>
    <property type="molecule type" value="Genomic_DNA"/>
</dbReference>